<dbReference type="PANTHER" id="PTHR11130">
    <property type="entry name" value="GLUTATHIONE SYNTHETASE"/>
    <property type="match status" value="1"/>
</dbReference>
<feature type="binding site" evidence="11">
    <location>
        <position position="155"/>
    </location>
    <ligand>
        <name>ATP</name>
        <dbReference type="ChEBI" id="CHEBI:30616"/>
    </ligand>
</feature>
<feature type="domain" description="Glutathione synthase substrate-binding" evidence="14">
    <location>
        <begin position="225"/>
        <end position="332"/>
    </location>
</feature>
<dbReference type="FunFam" id="3.30.1490.50:FF:000002">
    <property type="entry name" value="Glutathione synthetase"/>
    <property type="match status" value="1"/>
</dbReference>
<dbReference type="Gene3D" id="3.30.470.20">
    <property type="entry name" value="ATP-grasp fold, B domain"/>
    <property type="match status" value="1"/>
</dbReference>
<protein>
    <recommendedName>
        <fullName evidence="10">Glutathione synthetase</fullName>
        <shortName evidence="10">GSH-S</shortName>
        <ecNumber evidence="10">6.3.2.3</ecNumber>
    </recommendedName>
</protein>
<keyword evidence="9 10" id="KW-0460">Magnesium</keyword>
<keyword evidence="8 10" id="KW-0067">ATP-binding</keyword>
<evidence type="ECO:0000313" key="15">
    <source>
        <dbReference type="EMBL" id="CAK3936935.1"/>
    </source>
</evidence>
<reference evidence="15" key="1">
    <citation type="submission" date="2023-11" db="EMBL/GenBank/DDBJ databases">
        <authorList>
            <person name="Alioto T."/>
            <person name="Alioto T."/>
            <person name="Gomez Garrido J."/>
        </authorList>
    </citation>
    <scope>NUCLEOTIDE SEQUENCE</scope>
</reference>
<dbReference type="SUPFAM" id="SSF56059">
    <property type="entry name" value="Glutathione synthetase ATP-binding domain-like"/>
    <property type="match status" value="1"/>
</dbReference>
<dbReference type="Gene3D" id="1.10.1080.10">
    <property type="entry name" value="Glutathione Synthetase, Chain A, domain 3"/>
    <property type="match status" value="1"/>
</dbReference>
<comment type="catalytic activity">
    <reaction evidence="10">
        <text>gamma-L-glutamyl-L-cysteine + glycine + ATP = glutathione + ADP + phosphate + H(+)</text>
        <dbReference type="Rhea" id="RHEA:13557"/>
        <dbReference type="ChEBI" id="CHEBI:15378"/>
        <dbReference type="ChEBI" id="CHEBI:30616"/>
        <dbReference type="ChEBI" id="CHEBI:43474"/>
        <dbReference type="ChEBI" id="CHEBI:57305"/>
        <dbReference type="ChEBI" id="CHEBI:57925"/>
        <dbReference type="ChEBI" id="CHEBI:58173"/>
        <dbReference type="ChEBI" id="CHEBI:456216"/>
        <dbReference type="EC" id="6.3.2.3"/>
    </reaction>
</comment>
<dbReference type="Pfam" id="PF03199">
    <property type="entry name" value="GSH_synthase"/>
    <property type="match status" value="1"/>
</dbReference>
<comment type="pathway">
    <text evidence="1 10">Sulfur metabolism; glutathione biosynthesis; glutathione from L-cysteine and L-glutamate: step 2/2.</text>
</comment>
<dbReference type="SUPFAM" id="SSF52440">
    <property type="entry name" value="PreATP-grasp domain"/>
    <property type="match status" value="1"/>
</dbReference>
<dbReference type="EMBL" id="CAVMBE010000014">
    <property type="protein sequence ID" value="CAK3936935.1"/>
    <property type="molecule type" value="Genomic_DNA"/>
</dbReference>
<dbReference type="PIRSF" id="PIRSF001558">
    <property type="entry name" value="GSHase"/>
    <property type="match status" value="1"/>
</dbReference>
<evidence type="ECO:0000256" key="4">
    <source>
        <dbReference type="ARBA" id="ARBA00022598"/>
    </source>
</evidence>
<proteinExistence type="inferred from homology"/>
<feature type="binding site" evidence="11">
    <location>
        <position position="241"/>
    </location>
    <ligand>
        <name>substrate</name>
    </ligand>
</feature>
<dbReference type="GO" id="GO:0000287">
    <property type="term" value="F:magnesium ion binding"/>
    <property type="evidence" value="ECO:0007669"/>
    <property type="project" value="UniProtKB-UniRule"/>
</dbReference>
<accession>A0AAI8YW07</accession>
<feature type="binding site" evidence="11">
    <location>
        <begin position="397"/>
        <end position="406"/>
    </location>
    <ligand>
        <name>ATP</name>
        <dbReference type="ChEBI" id="CHEBI:30616"/>
    </ligand>
</feature>
<feature type="binding site" evidence="11">
    <location>
        <position position="408"/>
    </location>
    <ligand>
        <name>ATP</name>
        <dbReference type="ChEBI" id="CHEBI:30616"/>
    </ligand>
</feature>
<organism evidence="15 16">
    <name type="scientific">Lecanosticta acicola</name>
    <dbReference type="NCBI Taxonomy" id="111012"/>
    <lineage>
        <taxon>Eukaryota</taxon>
        <taxon>Fungi</taxon>
        <taxon>Dikarya</taxon>
        <taxon>Ascomycota</taxon>
        <taxon>Pezizomycotina</taxon>
        <taxon>Dothideomycetes</taxon>
        <taxon>Dothideomycetidae</taxon>
        <taxon>Mycosphaerellales</taxon>
        <taxon>Mycosphaerellaceae</taxon>
        <taxon>Lecanosticta</taxon>
    </lineage>
</organism>
<feature type="binding site" evidence="13">
    <location>
        <begin position="159"/>
        <end position="162"/>
    </location>
    <ligand>
        <name>substrate</name>
    </ligand>
</feature>
<name>A0AAI8YW07_9PEZI</name>
<dbReference type="Gene3D" id="3.30.1490.50">
    <property type="match status" value="1"/>
</dbReference>
<evidence type="ECO:0000256" key="12">
    <source>
        <dbReference type="PIRSR" id="PIRSR001558-2"/>
    </source>
</evidence>
<dbReference type="Pfam" id="PF03917">
    <property type="entry name" value="GSH_synth_ATP"/>
    <property type="match status" value="1"/>
</dbReference>
<evidence type="ECO:0000256" key="1">
    <source>
        <dbReference type="ARBA" id="ARBA00004965"/>
    </source>
</evidence>
<dbReference type="FunFam" id="3.40.50.1760:FF:000001">
    <property type="entry name" value="Glutathione synthetase"/>
    <property type="match status" value="1"/>
</dbReference>
<dbReference type="Proteomes" id="UP001296104">
    <property type="component" value="Unassembled WGS sequence"/>
</dbReference>
<keyword evidence="7 10" id="KW-0547">Nucleotide-binding</keyword>
<comment type="cofactor">
    <cofactor evidence="10 12">
        <name>Mg(2+)</name>
        <dbReference type="ChEBI" id="CHEBI:18420"/>
    </cofactor>
    <text evidence="10 12">Binds 1 Mg(2+) ion per subunit.</text>
</comment>
<dbReference type="Gene3D" id="3.30.1490.80">
    <property type="match status" value="1"/>
</dbReference>
<evidence type="ECO:0000256" key="3">
    <source>
        <dbReference type="ARBA" id="ARBA00011738"/>
    </source>
</evidence>
<comment type="similarity">
    <text evidence="2 10">Belongs to the eukaryotic GSH synthase family.</text>
</comment>
<feature type="binding site" evidence="11">
    <location>
        <position position="335"/>
    </location>
    <ligand>
        <name>ATP</name>
        <dbReference type="ChEBI" id="CHEBI:30616"/>
    </ligand>
</feature>
<keyword evidence="4 10" id="KW-0436">Ligase</keyword>
<evidence type="ECO:0000259" key="14">
    <source>
        <dbReference type="Pfam" id="PF03199"/>
    </source>
</evidence>
<evidence type="ECO:0000256" key="5">
    <source>
        <dbReference type="ARBA" id="ARBA00022684"/>
    </source>
</evidence>
<dbReference type="InterPro" id="IPR037013">
    <property type="entry name" value="GSH-S_sub-bd_sf"/>
</dbReference>
<evidence type="ECO:0000313" key="16">
    <source>
        <dbReference type="Proteomes" id="UP001296104"/>
    </source>
</evidence>
<feature type="binding site" evidence="11">
    <location>
        <position position="494"/>
    </location>
    <ligand>
        <name>ATP</name>
        <dbReference type="ChEBI" id="CHEBI:30616"/>
    </ligand>
</feature>
<feature type="binding site" evidence="11">
    <location>
        <position position="456"/>
    </location>
    <ligand>
        <name>ATP</name>
        <dbReference type="ChEBI" id="CHEBI:30616"/>
    </ligand>
</feature>
<feature type="binding site" evidence="11">
    <location>
        <position position="486"/>
    </location>
    <ligand>
        <name>substrate</name>
    </ligand>
</feature>
<dbReference type="InterPro" id="IPR014709">
    <property type="entry name" value="Glutathione_synthase_C_euk"/>
</dbReference>
<dbReference type="InterPro" id="IPR014042">
    <property type="entry name" value="Glutathione_synthase_a-hlx"/>
</dbReference>
<comment type="caution">
    <text evidence="15">The sequence shown here is derived from an EMBL/GenBank/DDBJ whole genome shotgun (WGS) entry which is preliminary data.</text>
</comment>
<evidence type="ECO:0000256" key="11">
    <source>
        <dbReference type="PIRSR" id="PIRSR001558-1"/>
    </source>
</evidence>
<dbReference type="GO" id="GO:0004363">
    <property type="term" value="F:glutathione synthase activity"/>
    <property type="evidence" value="ECO:0007669"/>
    <property type="project" value="UniProtKB-UniRule"/>
</dbReference>
<dbReference type="PANTHER" id="PTHR11130:SF0">
    <property type="entry name" value="GLUTATHIONE SYNTHETASE"/>
    <property type="match status" value="1"/>
</dbReference>
<feature type="binding site" evidence="13">
    <location>
        <begin position="497"/>
        <end position="498"/>
    </location>
    <ligand>
        <name>substrate</name>
    </ligand>
</feature>
<dbReference type="AlphaFoldDB" id="A0AAI8YW07"/>
<comment type="subunit">
    <text evidence="3">Homodimer.</text>
</comment>
<evidence type="ECO:0000256" key="2">
    <source>
        <dbReference type="ARBA" id="ARBA00010385"/>
    </source>
</evidence>
<feature type="binding site" evidence="13">
    <location>
        <begin position="235"/>
        <end position="237"/>
    </location>
    <ligand>
        <name>substrate</name>
    </ligand>
</feature>
<dbReference type="GO" id="GO:0005829">
    <property type="term" value="C:cytosol"/>
    <property type="evidence" value="ECO:0007669"/>
    <property type="project" value="TreeGrafter"/>
</dbReference>
<evidence type="ECO:0000256" key="6">
    <source>
        <dbReference type="ARBA" id="ARBA00022723"/>
    </source>
</evidence>
<evidence type="ECO:0000256" key="10">
    <source>
        <dbReference type="PIRNR" id="PIRNR001558"/>
    </source>
</evidence>
<evidence type="ECO:0000256" key="13">
    <source>
        <dbReference type="PIRSR" id="PIRSR001558-3"/>
    </source>
</evidence>
<dbReference type="EC" id="6.3.2.3" evidence="10"/>
<feature type="binding site" evidence="11">
    <location>
        <position position="134"/>
    </location>
    <ligand>
        <name>substrate</name>
    </ligand>
</feature>
<feature type="binding site" evidence="13">
    <location>
        <begin position="296"/>
        <end position="299"/>
    </location>
    <ligand>
        <name>substrate</name>
    </ligand>
</feature>
<dbReference type="GO" id="GO:0043295">
    <property type="term" value="F:glutathione binding"/>
    <property type="evidence" value="ECO:0007669"/>
    <property type="project" value="UniProtKB-UniRule"/>
</dbReference>
<dbReference type="InterPro" id="IPR005615">
    <property type="entry name" value="Glutathione_synthase"/>
</dbReference>
<keyword evidence="5 10" id="KW-0317">Glutathione biosynthesis</keyword>
<keyword evidence="16" id="KW-1185">Reference proteome</keyword>
<feature type="binding site" evidence="12">
    <location>
        <position position="155"/>
    </location>
    <ligand>
        <name>Mg(2+)</name>
        <dbReference type="ChEBI" id="CHEBI:18420"/>
    </ligand>
</feature>
<feature type="binding site" evidence="12">
    <location>
        <position position="401"/>
    </location>
    <ligand>
        <name>Mg(2+)</name>
        <dbReference type="ChEBI" id="CHEBI:18420"/>
    </ligand>
</feature>
<dbReference type="GO" id="GO:0005524">
    <property type="term" value="F:ATP binding"/>
    <property type="evidence" value="ECO:0007669"/>
    <property type="project" value="UniProtKB-UniRule"/>
</dbReference>
<feature type="binding site" evidence="11">
    <location>
        <position position="488"/>
    </location>
    <ligand>
        <name>ATP</name>
        <dbReference type="ChEBI" id="CHEBI:30616"/>
    </ligand>
</feature>
<evidence type="ECO:0000256" key="9">
    <source>
        <dbReference type="ARBA" id="ARBA00022842"/>
    </source>
</evidence>
<dbReference type="InterPro" id="IPR016185">
    <property type="entry name" value="PreATP-grasp_dom_sf"/>
</dbReference>
<dbReference type="InterPro" id="IPR014049">
    <property type="entry name" value="Glutathione_synthase_N_euk"/>
</dbReference>
<feature type="binding site" evidence="12">
    <location>
        <position position="157"/>
    </location>
    <ligand>
        <name>Mg(2+)</name>
        <dbReference type="ChEBI" id="CHEBI:18420"/>
    </ligand>
</feature>
<evidence type="ECO:0000256" key="8">
    <source>
        <dbReference type="ARBA" id="ARBA00022840"/>
    </source>
</evidence>
<evidence type="ECO:0000256" key="7">
    <source>
        <dbReference type="ARBA" id="ARBA00022741"/>
    </source>
</evidence>
<gene>
    <name evidence="15" type="ORF">LECACI_7A003029</name>
</gene>
<keyword evidence="6 10" id="KW-0479">Metal-binding</keyword>
<dbReference type="InterPro" id="IPR004887">
    <property type="entry name" value="GSH_synth_subst-bd"/>
</dbReference>
<sequence>MSTSIYPAYPPELNEEQNAYLLSNLKDWSIANGLAVRPAPSFVPAEQDPAIALATTAPVTLFPSLFPKGCFEQAKGVAKAYNELYSAIASDEGWLTGIVEELVEIDDFMAGLWKVHLAVKREGYAQPLALGLFRSDYMVHVDESNPSKTSVKQVEFNTIASSFGGLSSQVAGLHQHLRAIDAYPEELSSTINESSLPASTSVPSLAAGMAQAHQAYGPSTTGLPTCVIFLVQDPERNVFDQRHLEYALNKNHGVRTFRLLFDKVLQETNVDDKRKLIYSPPHTPQKQYEVSLVYLRAGYGPGEYKDQSHWDARLQLERSAAIKCPTVLTQLAGTKKVQQVLATPHSPHLAHFLPDKQEAAAVLETFAPIYPLDKSEAGNEARKLATSPETAVRYVLKPQREGGGNNIYRQAIPDFLKGLPESHWPAHILMEMIEPPAQSNTIFRNGELQSGGVICELGIYGACLWQTEANGSRKMLENSEAGYLLRTKGDQSEEGGVAAGFGSVDSPCLVDI</sequence>
<dbReference type="NCBIfam" id="TIGR01986">
    <property type="entry name" value="glut_syn_euk"/>
    <property type="match status" value="1"/>
</dbReference>
<dbReference type="Gene3D" id="3.40.50.1760">
    <property type="entry name" value="Glutathione synthase, substrate-binding domain superfamily, eukaryotic"/>
    <property type="match status" value="1"/>
</dbReference>
<feature type="binding site" evidence="11">
    <location>
        <begin position="430"/>
        <end position="433"/>
    </location>
    <ligand>
        <name>ATP</name>
        <dbReference type="ChEBI" id="CHEBI:30616"/>
    </ligand>
</feature>